<evidence type="ECO:0000259" key="2">
    <source>
        <dbReference type="SMART" id="SM00470"/>
    </source>
</evidence>
<dbReference type="CDD" id="cd16405">
    <property type="entry name" value="RepB_like_N"/>
    <property type="match status" value="1"/>
</dbReference>
<dbReference type="STRING" id="555512.SAMN04487993_101629"/>
<dbReference type="InterPro" id="IPR003115">
    <property type="entry name" value="ParB_N"/>
</dbReference>
<feature type="compositionally biased region" description="Low complexity" evidence="1">
    <location>
        <begin position="22"/>
        <end position="38"/>
    </location>
</feature>
<dbReference type="Gene3D" id="3.90.1530.30">
    <property type="match status" value="1"/>
</dbReference>
<evidence type="ECO:0000256" key="1">
    <source>
        <dbReference type="SAM" id="MobiDB-lite"/>
    </source>
</evidence>
<gene>
    <name evidence="3" type="ORF">SAMN04487993_101629</name>
</gene>
<organism evidence="3 4">
    <name type="scientific">Salipiger marinus</name>
    <dbReference type="NCBI Taxonomy" id="555512"/>
    <lineage>
        <taxon>Bacteria</taxon>
        <taxon>Pseudomonadati</taxon>
        <taxon>Pseudomonadota</taxon>
        <taxon>Alphaproteobacteria</taxon>
        <taxon>Rhodobacterales</taxon>
        <taxon>Roseobacteraceae</taxon>
        <taxon>Salipiger</taxon>
    </lineage>
</organism>
<dbReference type="AlphaFoldDB" id="A0A1G8QK02"/>
<reference evidence="3 4" key="1">
    <citation type="submission" date="2016-10" db="EMBL/GenBank/DDBJ databases">
        <authorList>
            <person name="de Groot N.N."/>
        </authorList>
    </citation>
    <scope>NUCLEOTIDE SEQUENCE [LARGE SCALE GENOMIC DNA]</scope>
    <source>
        <strain evidence="3 4">DSM 26424</strain>
    </source>
</reference>
<evidence type="ECO:0000313" key="3">
    <source>
        <dbReference type="EMBL" id="SDJ04971.1"/>
    </source>
</evidence>
<evidence type="ECO:0000313" key="4">
    <source>
        <dbReference type="Proteomes" id="UP000199093"/>
    </source>
</evidence>
<dbReference type="Proteomes" id="UP000199093">
    <property type="component" value="Unassembled WGS sequence"/>
</dbReference>
<dbReference type="SMART" id="SM00470">
    <property type="entry name" value="ParB"/>
    <property type="match status" value="1"/>
</dbReference>
<dbReference type="PANTHER" id="PTHR33375:SF1">
    <property type="entry name" value="CHROMOSOME-PARTITIONING PROTEIN PARB-RELATED"/>
    <property type="match status" value="1"/>
</dbReference>
<dbReference type="InterPro" id="IPR037972">
    <property type="entry name" value="RepB_N"/>
</dbReference>
<dbReference type="GO" id="GO:0007059">
    <property type="term" value="P:chromosome segregation"/>
    <property type="evidence" value="ECO:0007669"/>
    <property type="project" value="TreeGrafter"/>
</dbReference>
<dbReference type="InterPro" id="IPR036086">
    <property type="entry name" value="ParB/Sulfiredoxin_sf"/>
</dbReference>
<dbReference type="EMBL" id="FNEJ01000016">
    <property type="protein sequence ID" value="SDJ04971.1"/>
    <property type="molecule type" value="Genomic_DNA"/>
</dbReference>
<dbReference type="InterPro" id="IPR050336">
    <property type="entry name" value="Chromosome_partition/occlusion"/>
</dbReference>
<protein>
    <submittedName>
        <fullName evidence="3">ParB/RepB/Spo0J family partition protein</fullName>
    </submittedName>
</protein>
<feature type="domain" description="ParB-like N-terminal" evidence="2">
    <location>
        <begin position="82"/>
        <end position="184"/>
    </location>
</feature>
<dbReference type="PANTHER" id="PTHR33375">
    <property type="entry name" value="CHROMOSOME-PARTITIONING PROTEIN PARB-RELATED"/>
    <property type="match status" value="1"/>
</dbReference>
<name>A0A1G8QK02_9RHOB</name>
<sequence length="345" mass="36860">MAKRRRLTPAQAGFGAEPDPQPGAVPAQTAPGAAAPAPGQGGPLSPLRPPIAQVAGAAATEAALSEMTGILARAEAEGRMIRALPLEQIEAEHLMRDRLGVEPEAFEALKQSLRARGQQTPIEVMALPGGQGPRYGLISGWRRLLALRQLAAETGEARFAQVLALLRQPQDLAASYVAMVEENEIRADLSHYERARIVLRALEAEVFETEKQALQTLFASASYARRSKIKSFLPVVQALDGALRHPAALTERLGLALSKALEAEGQAEALRADLEARPPRDAEDEAARLQAFLGARRGPAQPAAVPARTPPVRMEARAGHVVLSGEAVDRGFIADLSAWLRARGR</sequence>
<dbReference type="RefSeq" id="WP_089849356.1">
    <property type="nucleotide sequence ID" value="NZ_FNEJ01000016.1"/>
</dbReference>
<dbReference type="SUPFAM" id="SSF110849">
    <property type="entry name" value="ParB/Sulfiredoxin"/>
    <property type="match status" value="1"/>
</dbReference>
<proteinExistence type="predicted"/>
<feature type="region of interest" description="Disordered" evidence="1">
    <location>
        <begin position="1"/>
        <end position="49"/>
    </location>
</feature>
<keyword evidence="4" id="KW-1185">Reference proteome</keyword>
<accession>A0A1G8QK02</accession>
<dbReference type="GO" id="GO:0005694">
    <property type="term" value="C:chromosome"/>
    <property type="evidence" value="ECO:0007669"/>
    <property type="project" value="TreeGrafter"/>
</dbReference>
<dbReference type="Pfam" id="PF02195">
    <property type="entry name" value="ParB_N"/>
    <property type="match status" value="1"/>
</dbReference>
<dbReference type="OrthoDB" id="7812516at2"/>